<protein>
    <recommendedName>
        <fullName evidence="2">AAA+ ATPase domain-containing protein</fullName>
    </recommendedName>
</protein>
<dbReference type="GO" id="GO:0005524">
    <property type="term" value="F:ATP binding"/>
    <property type="evidence" value="ECO:0007669"/>
    <property type="project" value="InterPro"/>
</dbReference>
<accession>A0AAF0EM71</accession>
<dbReference type="GO" id="GO:0016887">
    <property type="term" value="F:ATP hydrolysis activity"/>
    <property type="evidence" value="ECO:0007669"/>
    <property type="project" value="InterPro"/>
</dbReference>
<dbReference type="GO" id="GO:0005634">
    <property type="term" value="C:nucleus"/>
    <property type="evidence" value="ECO:0007669"/>
    <property type="project" value="TreeGrafter"/>
</dbReference>
<evidence type="ECO:0000313" key="3">
    <source>
        <dbReference type="EMBL" id="WFD27386.1"/>
    </source>
</evidence>
<dbReference type="InterPro" id="IPR003593">
    <property type="entry name" value="AAA+_ATPase"/>
</dbReference>
<dbReference type="GO" id="GO:0003677">
    <property type="term" value="F:DNA binding"/>
    <property type="evidence" value="ECO:0007669"/>
    <property type="project" value="TreeGrafter"/>
</dbReference>
<dbReference type="Gene3D" id="3.40.50.300">
    <property type="entry name" value="P-loop containing nucleotide triphosphate hydrolases"/>
    <property type="match status" value="1"/>
</dbReference>
<evidence type="ECO:0000259" key="2">
    <source>
        <dbReference type="SMART" id="SM00382"/>
    </source>
</evidence>
<dbReference type="PANTHER" id="PTHR23389:SF21">
    <property type="entry name" value="ATPASE FAMILY AAA DOMAIN-CONTAINING PROTEIN 5"/>
    <property type="match status" value="1"/>
</dbReference>
<evidence type="ECO:0000256" key="1">
    <source>
        <dbReference type="SAM" id="MobiDB-lite"/>
    </source>
</evidence>
<evidence type="ECO:0000313" key="4">
    <source>
        <dbReference type="Proteomes" id="UP001213623"/>
    </source>
</evidence>
<dbReference type="InterPro" id="IPR027417">
    <property type="entry name" value="P-loop_NTPase"/>
</dbReference>
<dbReference type="Pfam" id="PF00004">
    <property type="entry name" value="AAA"/>
    <property type="match status" value="1"/>
</dbReference>
<dbReference type="EMBL" id="CP119895">
    <property type="protein sequence ID" value="WFD27386.1"/>
    <property type="molecule type" value="Genomic_DNA"/>
</dbReference>
<dbReference type="SMART" id="SM00382">
    <property type="entry name" value="AAA"/>
    <property type="match status" value="1"/>
</dbReference>
<proteinExistence type="predicted"/>
<dbReference type="InterPro" id="IPR003959">
    <property type="entry name" value="ATPase_AAA_core"/>
</dbReference>
<dbReference type="AlphaFoldDB" id="A0AAF0EM71"/>
<gene>
    <name evidence="3" type="ORF">MNAN1_002382</name>
</gene>
<reference evidence="3" key="1">
    <citation type="submission" date="2023-03" db="EMBL/GenBank/DDBJ databases">
        <title>Mating type loci evolution in Malassezia.</title>
        <authorList>
            <person name="Coelho M.A."/>
        </authorList>
    </citation>
    <scope>NUCLEOTIDE SEQUENCE</scope>
    <source>
        <strain evidence="3">CBS 9557</strain>
    </source>
</reference>
<feature type="domain" description="AAA+ ATPase" evidence="2">
    <location>
        <begin position="194"/>
        <end position="329"/>
    </location>
</feature>
<organism evidence="3 4">
    <name type="scientific">Malassezia nana</name>
    <dbReference type="NCBI Taxonomy" id="180528"/>
    <lineage>
        <taxon>Eukaryota</taxon>
        <taxon>Fungi</taxon>
        <taxon>Dikarya</taxon>
        <taxon>Basidiomycota</taxon>
        <taxon>Ustilaginomycotina</taxon>
        <taxon>Malasseziomycetes</taxon>
        <taxon>Malasseziales</taxon>
        <taxon>Malasseziaceae</taxon>
        <taxon>Malassezia</taxon>
    </lineage>
</organism>
<name>A0AAF0EM71_9BASI</name>
<feature type="region of interest" description="Disordered" evidence="1">
    <location>
        <begin position="145"/>
        <end position="169"/>
    </location>
</feature>
<dbReference type="PANTHER" id="PTHR23389">
    <property type="entry name" value="CHROMOSOME TRANSMISSION FIDELITY FACTOR 18"/>
    <property type="match status" value="1"/>
</dbReference>
<keyword evidence="4" id="KW-1185">Reference proteome</keyword>
<sequence>MAHACVVWPRRAPREPSVQGRAAPALPLEQNEPRPVEQMACEAALAPLTHDVPAGFPAPRAPLAYIAADLAGPLQGHVPPVVQHLHAQLSTGEAHVLAVRRAPSYAHDALWTDRWRPTCAEHVLGNEADAAYLRDWLRELRVEARGPSRTTSQRTHSRKRGRLRPDSDDEFLPEESAWFDQFRAPSSREAPAALAHCVVLQGPTGVGKTAAVYACAQELGFEVFELYAGMGRRSGKELVSAVGQLTRNHMVRAEKVSASASAPMAMPPQSLILLDEVDILFDDDTGFWPAVVELVGEARRPVVLTCTDAQALPLGDLGVQRVLTWTPPPPDAAATYLQLVALAEGYIVSQASMRTLYTQTQPSPVPLDRSSGPTLPTAHVYPHDRVCEPNASPAYDLRAALMRLSWLCLHTRAQDVLRGSVPAMAPARPETDKCDAWQALRRAARAAEHRSCSDIWDVSLDGGDDAPLPPRGRAHVASIPAQAVPSLHRPVGAVRSPRIRAALLGVDHEEAQWMACLDRDRARYSRAVHTMLDVLHVPYAEQLPRPSIATEYAPYVRWMCYVDVERQQQWAAQRYEAGLGAARTRASARLLPAADGWRTMPFAYLPFGPAERAAVQQTVFLQPY</sequence>
<dbReference type="Proteomes" id="UP001213623">
    <property type="component" value="Chromosome 4"/>
</dbReference>
<dbReference type="SUPFAM" id="SSF52540">
    <property type="entry name" value="P-loop containing nucleoside triphosphate hydrolases"/>
    <property type="match status" value="1"/>
</dbReference>